<dbReference type="Proteomes" id="UP000051952">
    <property type="component" value="Unassembled WGS sequence"/>
</dbReference>
<feature type="region of interest" description="Disordered" evidence="1">
    <location>
        <begin position="1"/>
        <end position="22"/>
    </location>
</feature>
<evidence type="ECO:0000313" key="3">
    <source>
        <dbReference type="Proteomes" id="UP000051952"/>
    </source>
</evidence>
<dbReference type="VEuPathDB" id="TriTrypDB:BSAL_70430"/>
<evidence type="ECO:0000256" key="1">
    <source>
        <dbReference type="SAM" id="MobiDB-lite"/>
    </source>
</evidence>
<dbReference type="AlphaFoldDB" id="A0A0S4IVI5"/>
<reference evidence="3" key="1">
    <citation type="submission" date="2015-09" db="EMBL/GenBank/DDBJ databases">
        <authorList>
            <consortium name="Pathogen Informatics"/>
        </authorList>
    </citation>
    <scope>NUCLEOTIDE SEQUENCE [LARGE SCALE GENOMIC DNA]</scope>
    <source>
        <strain evidence="3">Lake Konstanz</strain>
    </source>
</reference>
<accession>A0A0S4IVI5</accession>
<keyword evidence="3" id="KW-1185">Reference proteome</keyword>
<evidence type="ECO:0000313" key="2">
    <source>
        <dbReference type="EMBL" id="CUG04139.1"/>
    </source>
</evidence>
<organism evidence="2 3">
    <name type="scientific">Bodo saltans</name>
    <name type="common">Flagellated protozoan</name>
    <dbReference type="NCBI Taxonomy" id="75058"/>
    <lineage>
        <taxon>Eukaryota</taxon>
        <taxon>Discoba</taxon>
        <taxon>Euglenozoa</taxon>
        <taxon>Kinetoplastea</taxon>
        <taxon>Metakinetoplastina</taxon>
        <taxon>Eubodonida</taxon>
        <taxon>Bodonidae</taxon>
        <taxon>Bodo</taxon>
    </lineage>
</organism>
<protein>
    <submittedName>
        <fullName evidence="2">Uncharacterized protein</fullName>
    </submittedName>
</protein>
<gene>
    <name evidence="2" type="ORF">BSAL_70430</name>
</gene>
<dbReference type="EMBL" id="CYKH01000514">
    <property type="protein sequence ID" value="CUG04139.1"/>
    <property type="molecule type" value="Genomic_DNA"/>
</dbReference>
<sequence length="219" mass="24292">MGQDQGKPKDAGASEYAKEAARMHHVTTKDTVVLTKLPHEVEADRLLEQLGALKYQPPLLFSSVEGSLLGKRDKYIEEIATHATSIRDHMLFNEDLVRLFAQYQTIEMREGTASVKRAEEIVARMSQSVFYSNVLRSSASASAQRLHQTADALNDIDAVMDSAASLHDTVVDVSELVMEINGMLSDEERAEVRLEVEHMMNDDLVRSRSQSLTSSTGSP</sequence>
<proteinExistence type="predicted"/>
<name>A0A0S4IVI5_BODSA</name>